<name>A0A1F6BVY6_9BACT</name>
<evidence type="ECO:0000313" key="2">
    <source>
        <dbReference type="Proteomes" id="UP000179014"/>
    </source>
</evidence>
<comment type="caution">
    <text evidence="1">The sequence shown here is derived from an EMBL/GenBank/DDBJ whole genome shotgun (WGS) entry which is preliminary data.</text>
</comment>
<accession>A0A1F6BVY6</accession>
<reference evidence="1 2" key="1">
    <citation type="journal article" date="2016" name="Nat. Commun.">
        <title>Thousands of microbial genomes shed light on interconnected biogeochemical processes in an aquifer system.</title>
        <authorList>
            <person name="Anantharaman K."/>
            <person name="Brown C.T."/>
            <person name="Hug L.A."/>
            <person name="Sharon I."/>
            <person name="Castelle C.J."/>
            <person name="Probst A.J."/>
            <person name="Thomas B.C."/>
            <person name="Singh A."/>
            <person name="Wilkins M.J."/>
            <person name="Karaoz U."/>
            <person name="Brodie E.L."/>
            <person name="Williams K.H."/>
            <person name="Hubbard S.S."/>
            <person name="Banfield J.F."/>
        </authorList>
    </citation>
    <scope>NUCLEOTIDE SEQUENCE [LARGE SCALE GENOMIC DNA]</scope>
</reference>
<sequence length="99" mass="10933">MHGFALNCGVRSDLANEIGNFVQVVGRTENKGLFRIQNPLPQGFDPILSSAFKIFLFLLQSGGGAHESVFLSEVDIFRYVAVEIYADELLHALLACFDL</sequence>
<dbReference type="Proteomes" id="UP000179014">
    <property type="component" value="Unassembled WGS sequence"/>
</dbReference>
<evidence type="ECO:0000313" key="1">
    <source>
        <dbReference type="EMBL" id="OGG41114.1"/>
    </source>
</evidence>
<proteinExistence type="predicted"/>
<dbReference type="EMBL" id="MFKN01000012">
    <property type="protein sequence ID" value="OGG41114.1"/>
    <property type="molecule type" value="Genomic_DNA"/>
</dbReference>
<organism evidence="1 2">
    <name type="scientific">Candidatus Kaiserbacteria bacterium GWA2_50_9</name>
    <dbReference type="NCBI Taxonomy" id="1798474"/>
    <lineage>
        <taxon>Bacteria</taxon>
        <taxon>Candidatus Kaiseribacteriota</taxon>
    </lineage>
</organism>
<protein>
    <submittedName>
        <fullName evidence="1">Uncharacterized protein</fullName>
    </submittedName>
</protein>
<dbReference type="AlphaFoldDB" id="A0A1F6BVY6"/>
<gene>
    <name evidence="1" type="ORF">A2118_03415</name>
</gene>